<feature type="region of interest" description="Disordered" evidence="1">
    <location>
        <begin position="66"/>
        <end position="96"/>
    </location>
</feature>
<dbReference type="GeneID" id="97502433"/>
<keyword evidence="4" id="KW-1185">Reference proteome</keyword>
<keyword evidence="2" id="KW-0472">Membrane</keyword>
<dbReference type="AlphaFoldDB" id="W4NA84"/>
<feature type="region of interest" description="Disordered" evidence="1">
    <location>
        <begin position="1"/>
        <end position="32"/>
    </location>
</feature>
<feature type="transmembrane region" description="Helical" evidence="2">
    <location>
        <begin position="38"/>
        <end position="59"/>
    </location>
</feature>
<feature type="compositionally biased region" description="Low complexity" evidence="1">
    <location>
        <begin position="66"/>
        <end position="86"/>
    </location>
</feature>
<dbReference type="EMBL" id="AZMV01000001">
    <property type="protein sequence ID" value="ETY72028.1"/>
    <property type="molecule type" value="Genomic_DNA"/>
</dbReference>
<protein>
    <recommendedName>
        <fullName evidence="5">DUF5067 domain-containing protein</fullName>
    </recommendedName>
</protein>
<reference evidence="3 4" key="1">
    <citation type="journal article" date="2014" name="Genome Announc.">
        <title>The Genome Sequence of Bifidobacterium moukalabense DSM 27321 Highlights the Close Phylogenetic Relatedness with the Bifidobacterium dentium Taxon.</title>
        <authorList>
            <person name="Lugli G.A."/>
            <person name="Duranti S."/>
            <person name="Milani C."/>
            <person name="Turroni F."/>
            <person name="Viappiani A."/>
            <person name="Mangifesta M."/>
            <person name="van Sinderen D."/>
            <person name="Ventura M."/>
        </authorList>
    </citation>
    <scope>NUCLEOTIDE SEQUENCE [LARGE SCALE GENOMIC DNA]</scope>
    <source>
        <strain evidence="3 4">DSM 27321</strain>
    </source>
</reference>
<comment type="caution">
    <text evidence="3">The sequence shown here is derived from an EMBL/GenBank/DDBJ whole genome shotgun (WGS) entry which is preliminary data.</text>
</comment>
<evidence type="ECO:0008006" key="5">
    <source>
        <dbReference type="Google" id="ProtNLM"/>
    </source>
</evidence>
<accession>W4NA84</accession>
<keyword evidence="2" id="KW-1133">Transmembrane helix</keyword>
<dbReference type="PATRIC" id="fig|1435051.3.peg.28"/>
<dbReference type="Proteomes" id="UP000019155">
    <property type="component" value="Unassembled WGS sequence"/>
</dbReference>
<feature type="compositionally biased region" description="Polar residues" evidence="1">
    <location>
        <begin position="7"/>
        <end position="25"/>
    </location>
</feature>
<evidence type="ECO:0000313" key="3">
    <source>
        <dbReference type="EMBL" id="ETY72028.1"/>
    </source>
</evidence>
<evidence type="ECO:0000256" key="1">
    <source>
        <dbReference type="SAM" id="MobiDB-lite"/>
    </source>
</evidence>
<proteinExistence type="predicted"/>
<organism evidence="3 4">
    <name type="scientific">Bifidobacterium moukalabense DSM 27321</name>
    <dbReference type="NCBI Taxonomy" id="1435051"/>
    <lineage>
        <taxon>Bacteria</taxon>
        <taxon>Bacillati</taxon>
        <taxon>Actinomycetota</taxon>
        <taxon>Actinomycetes</taxon>
        <taxon>Bifidobacteriales</taxon>
        <taxon>Bifidobacteriaceae</taxon>
        <taxon>Bifidobacterium</taxon>
    </lineage>
</organism>
<dbReference type="RefSeq" id="WP_034873645.1">
    <property type="nucleotide sequence ID" value="NZ_AZMV01000001.1"/>
</dbReference>
<keyword evidence="2" id="KW-0812">Transmembrane</keyword>
<evidence type="ECO:0000313" key="4">
    <source>
        <dbReference type="Proteomes" id="UP000019155"/>
    </source>
</evidence>
<evidence type="ECO:0000256" key="2">
    <source>
        <dbReference type="SAM" id="Phobius"/>
    </source>
</evidence>
<gene>
    <name evidence="3" type="ORF">BMOU_0029</name>
</gene>
<name>W4NA84_9BIFI</name>
<sequence>MLDETNTKPMEQANPQLPTQPTPSQAHKAAPPRNAGRIMQWVTVVLSVIALLLSIVANLRVSTIQNGTGNSASAPSSAGTSASSGSDAKAMKKTESKTVEYTATEGSVLEGDYAPYDSVNFHLKLVKLEVTGTKATLTSEVTNNGTDSDSTSFLTRAFQNGQQTGIGTIITDGQIQAGYTATVTTEFDVKDATQPISLEIELSYDQKLQIEYSPQN</sequence>